<organism evidence="1 2">
    <name type="scientific">[Clostridium] leptum DSM 753</name>
    <dbReference type="NCBI Taxonomy" id="428125"/>
    <lineage>
        <taxon>Bacteria</taxon>
        <taxon>Bacillati</taxon>
        <taxon>Bacillota</taxon>
        <taxon>Clostridia</taxon>
        <taxon>Eubacteriales</taxon>
        <taxon>Oscillospiraceae</taxon>
        <taxon>Oscillospiraceae incertae sedis</taxon>
    </lineage>
</organism>
<dbReference type="EMBL" id="ABCB02000016">
    <property type="protein sequence ID" value="EDO62177.1"/>
    <property type="molecule type" value="Genomic_DNA"/>
</dbReference>
<sequence>MKNGIIIERDCDRYAMKREVAAVSAGFSVEYVRF</sequence>
<gene>
    <name evidence="1" type="ORF">CLOLEP_01038</name>
</gene>
<name>A7VR55_9FIRM</name>
<reference evidence="1 2" key="2">
    <citation type="submission" date="2007-08" db="EMBL/GenBank/DDBJ databases">
        <authorList>
            <person name="Fulton L."/>
            <person name="Clifton S."/>
            <person name="Fulton B."/>
            <person name="Xu J."/>
            <person name="Minx P."/>
            <person name="Pepin K.H."/>
            <person name="Johnson M."/>
            <person name="Thiruvilangam P."/>
            <person name="Bhonagiri V."/>
            <person name="Nash W.E."/>
            <person name="Wang C."/>
            <person name="Mardis E.R."/>
            <person name="Wilson R.K."/>
        </authorList>
    </citation>
    <scope>NUCLEOTIDE SEQUENCE [LARGE SCALE GENOMIC DNA]</scope>
    <source>
        <strain evidence="1 2">DSM 753</strain>
    </source>
</reference>
<dbReference type="AlphaFoldDB" id="A7VR55"/>
<evidence type="ECO:0000313" key="1">
    <source>
        <dbReference type="EMBL" id="EDO62177.1"/>
    </source>
</evidence>
<comment type="caution">
    <text evidence="1">The sequence shown here is derived from an EMBL/GenBank/DDBJ whole genome shotgun (WGS) entry which is preliminary data.</text>
</comment>
<reference evidence="1 2" key="1">
    <citation type="submission" date="2007-08" db="EMBL/GenBank/DDBJ databases">
        <title>Draft genome sequence of Clostridium leptum (DSM 753).</title>
        <authorList>
            <person name="Sudarsanam P."/>
            <person name="Ley R."/>
            <person name="Guruge J."/>
            <person name="Turnbaugh P.J."/>
            <person name="Mahowald M."/>
            <person name="Liep D."/>
            <person name="Gordon J."/>
        </authorList>
    </citation>
    <scope>NUCLEOTIDE SEQUENCE [LARGE SCALE GENOMIC DNA]</scope>
    <source>
        <strain evidence="1 2">DSM 753</strain>
    </source>
</reference>
<accession>A7VR55</accession>
<proteinExistence type="predicted"/>
<evidence type="ECO:0000313" key="2">
    <source>
        <dbReference type="Proteomes" id="UP000003490"/>
    </source>
</evidence>
<protein>
    <submittedName>
        <fullName evidence="1">Uncharacterized protein</fullName>
    </submittedName>
</protein>
<dbReference type="HOGENOM" id="CLU_3373029_0_0_9"/>
<dbReference type="Proteomes" id="UP000003490">
    <property type="component" value="Unassembled WGS sequence"/>
</dbReference>